<dbReference type="Proteomes" id="UP001174909">
    <property type="component" value="Unassembled WGS sequence"/>
</dbReference>
<comment type="caution">
    <text evidence="2">The sequence shown here is derived from an EMBL/GenBank/DDBJ whole genome shotgun (WGS) entry which is preliminary data.</text>
</comment>
<dbReference type="AlphaFoldDB" id="A0AA35XAF6"/>
<keyword evidence="1" id="KW-0802">TPR repeat</keyword>
<dbReference type="EMBL" id="CASHTH010003838">
    <property type="protein sequence ID" value="CAI8050199.1"/>
    <property type="molecule type" value="Genomic_DNA"/>
</dbReference>
<sequence length="60" mass="6898">MVLLLTEHALQLQPRVMLQWTNLAFVHKSLGHFDEAEKYLRGALNLVPEGKKMGFHIGNR</sequence>
<name>A0AA35XAF6_GEOBA</name>
<evidence type="ECO:0000256" key="1">
    <source>
        <dbReference type="PROSITE-ProRule" id="PRU00339"/>
    </source>
</evidence>
<dbReference type="PROSITE" id="PS50005">
    <property type="entry name" value="TPR"/>
    <property type="match status" value="1"/>
</dbReference>
<dbReference type="Gene3D" id="1.25.40.10">
    <property type="entry name" value="Tetratricopeptide repeat domain"/>
    <property type="match status" value="1"/>
</dbReference>
<feature type="repeat" description="TPR" evidence="1">
    <location>
        <begin position="17"/>
        <end position="50"/>
    </location>
</feature>
<proteinExistence type="predicted"/>
<dbReference type="InterPro" id="IPR011990">
    <property type="entry name" value="TPR-like_helical_dom_sf"/>
</dbReference>
<organism evidence="2 3">
    <name type="scientific">Geodia barretti</name>
    <name type="common">Barrett's horny sponge</name>
    <dbReference type="NCBI Taxonomy" id="519541"/>
    <lineage>
        <taxon>Eukaryota</taxon>
        <taxon>Metazoa</taxon>
        <taxon>Porifera</taxon>
        <taxon>Demospongiae</taxon>
        <taxon>Heteroscleromorpha</taxon>
        <taxon>Tetractinellida</taxon>
        <taxon>Astrophorina</taxon>
        <taxon>Geodiidae</taxon>
        <taxon>Geodia</taxon>
    </lineage>
</organism>
<dbReference type="SUPFAM" id="SSF48452">
    <property type="entry name" value="TPR-like"/>
    <property type="match status" value="1"/>
</dbReference>
<reference evidence="2" key="1">
    <citation type="submission" date="2023-03" db="EMBL/GenBank/DDBJ databases">
        <authorList>
            <person name="Steffen K."/>
            <person name="Cardenas P."/>
        </authorList>
    </citation>
    <scope>NUCLEOTIDE SEQUENCE</scope>
</reference>
<feature type="non-terminal residue" evidence="2">
    <location>
        <position position="1"/>
    </location>
</feature>
<accession>A0AA35XAF6</accession>
<dbReference type="InterPro" id="IPR019734">
    <property type="entry name" value="TPR_rpt"/>
</dbReference>
<protein>
    <submittedName>
        <fullName evidence="2">Uncharacterized protein</fullName>
    </submittedName>
</protein>
<evidence type="ECO:0000313" key="3">
    <source>
        <dbReference type="Proteomes" id="UP001174909"/>
    </source>
</evidence>
<gene>
    <name evidence="2" type="ORF">GBAR_LOCUS27599</name>
</gene>
<keyword evidence="3" id="KW-1185">Reference proteome</keyword>
<evidence type="ECO:0000313" key="2">
    <source>
        <dbReference type="EMBL" id="CAI8050199.1"/>
    </source>
</evidence>